<evidence type="ECO:0000256" key="1">
    <source>
        <dbReference type="SAM" id="SignalP"/>
    </source>
</evidence>
<proteinExistence type="predicted"/>
<keyword evidence="1" id="KW-0732">Signal</keyword>
<reference evidence="4" key="2">
    <citation type="submission" date="2019-09" db="UniProtKB">
        <authorList>
            <consortium name="WormBaseParasite"/>
        </authorList>
    </citation>
    <scope>IDENTIFICATION</scope>
</reference>
<keyword evidence="3" id="KW-1185">Reference proteome</keyword>
<evidence type="ECO:0000313" key="3">
    <source>
        <dbReference type="Proteomes" id="UP000050761"/>
    </source>
</evidence>
<evidence type="ECO:0000313" key="4">
    <source>
        <dbReference type="WBParaSite" id="HPBE_0001568501-mRNA-1"/>
    </source>
</evidence>
<feature type="signal peptide" evidence="1">
    <location>
        <begin position="1"/>
        <end position="20"/>
    </location>
</feature>
<name>A0A3P8B1Z1_HELPZ</name>
<sequence length="572" mass="64840">MIADFLVFVVLLQLTAPVLAIPRRGNEPWSLILCKFRDSDHEPRTAEWFAEWISGGNNPGEEEFHLHGNFLGAKNVVAAGGFVVEAALRCCSMWQELEMTACLGCEYQVLSPDTIESYFSSVSNAVYTIKGSNVTKWLRLPWSRREVLRMAIMDPRLQSERERPFAMFDKAKQLCISFAEQNGFVLHKQKITIINTENTAVYGKETGVLLTPKLIFSSVLTHEMIHSMNVGHSYSDRKVRIFPYSAPGEYDDKYDLMSTANAHMRPSTYGLGGPGLNGPHLDYLGWLPQNRVVYFGRDGRTNYTLRVSSLSVPHRLTIGWLLVMIPYDRDDPGNVYTVEYRTPVGNDAAIKHGAVVIHKVHRIGVSYYSSLITHERGEFNELTAGTEWLKFLDISIDGSFQYIRVKVERVHGKSHSADLKIVTTFRPVQGNRSVTQWDVDRQFLRASFFELRKTFGQNECKNGRVWRAIDAYDYVCVEPHRVDEALDNIVSVDDGESGCDVDYVHRNAFQVKSALMLCTARRKCVLVSEWCVQGDKACVSEDEWAVVQKENAESHLNLRNYAFFNGADTVGT</sequence>
<dbReference type="WBParaSite" id="HPBE_0001568501-mRNA-1">
    <property type="protein sequence ID" value="HPBE_0001568501-mRNA-1"/>
    <property type="gene ID" value="HPBE_0001568501"/>
</dbReference>
<evidence type="ECO:0000313" key="2">
    <source>
        <dbReference type="EMBL" id="VDP03568.1"/>
    </source>
</evidence>
<accession>A0A3P8B1Z1</accession>
<feature type="chain" id="PRO_5044596630" evidence="1">
    <location>
        <begin position="21"/>
        <end position="572"/>
    </location>
</feature>
<organism evidence="2">
    <name type="scientific">Heligmosomoides polygyrus</name>
    <name type="common">Parasitic roundworm</name>
    <dbReference type="NCBI Taxonomy" id="6339"/>
    <lineage>
        <taxon>Eukaryota</taxon>
        <taxon>Metazoa</taxon>
        <taxon>Ecdysozoa</taxon>
        <taxon>Nematoda</taxon>
        <taxon>Chromadorea</taxon>
        <taxon>Rhabditida</taxon>
        <taxon>Rhabditina</taxon>
        <taxon>Rhabditomorpha</taxon>
        <taxon>Strongyloidea</taxon>
        <taxon>Heligmosomidae</taxon>
        <taxon>Heligmosomoides</taxon>
    </lineage>
</organism>
<reference evidence="2 3" key="1">
    <citation type="submission" date="2018-11" db="EMBL/GenBank/DDBJ databases">
        <authorList>
            <consortium name="Pathogen Informatics"/>
        </authorList>
    </citation>
    <scope>NUCLEOTIDE SEQUENCE [LARGE SCALE GENOMIC DNA]</scope>
</reference>
<dbReference type="Proteomes" id="UP000050761">
    <property type="component" value="Unassembled WGS sequence"/>
</dbReference>
<protein>
    <submittedName>
        <fullName evidence="4">Peptidase M12B domain-containing protein</fullName>
    </submittedName>
</protein>
<dbReference type="EMBL" id="UZAH01028987">
    <property type="protein sequence ID" value="VDP03568.1"/>
    <property type="molecule type" value="Genomic_DNA"/>
</dbReference>
<dbReference type="AlphaFoldDB" id="A0A3P8B1Z1"/>
<gene>
    <name evidence="2" type="ORF">HPBE_LOCUS15684</name>
</gene>
<dbReference type="OrthoDB" id="5843947at2759"/>